<gene>
    <name evidence="2" type="ORF">SAMN05444586_101121</name>
</gene>
<sequence>MNNAFAAEKVKMSYNYAPCFSCCLTLWRIVNNL</sequence>
<keyword evidence="3" id="KW-1185">Reference proteome</keyword>
<dbReference type="Proteomes" id="UP000182827">
    <property type="component" value="Unassembled WGS sequence"/>
</dbReference>
<evidence type="ECO:0000313" key="2">
    <source>
        <dbReference type="EMBL" id="SFS88633.1"/>
    </source>
</evidence>
<keyword evidence="1" id="KW-0812">Transmembrane</keyword>
<evidence type="ECO:0000313" key="3">
    <source>
        <dbReference type="Proteomes" id="UP000182827"/>
    </source>
</evidence>
<keyword evidence="1" id="KW-0472">Membrane</keyword>
<organism evidence="2 3">
    <name type="scientific">Acinetobacter bohemicus</name>
    <dbReference type="NCBI Taxonomy" id="1435036"/>
    <lineage>
        <taxon>Bacteria</taxon>
        <taxon>Pseudomonadati</taxon>
        <taxon>Pseudomonadota</taxon>
        <taxon>Gammaproteobacteria</taxon>
        <taxon>Moraxellales</taxon>
        <taxon>Moraxellaceae</taxon>
        <taxon>Acinetobacter</taxon>
    </lineage>
</organism>
<reference evidence="3" key="1">
    <citation type="submission" date="2016-10" db="EMBL/GenBank/DDBJ databases">
        <authorList>
            <person name="Varghese N."/>
            <person name="Submissions S."/>
        </authorList>
    </citation>
    <scope>NUCLEOTIDE SEQUENCE [LARGE SCALE GENOMIC DNA]</scope>
    <source>
        <strain evidence="3">ANC 5076</strain>
    </source>
</reference>
<dbReference type="EMBL" id="FOZU01000011">
    <property type="protein sequence ID" value="SFS88633.1"/>
    <property type="molecule type" value="Genomic_DNA"/>
</dbReference>
<protein>
    <submittedName>
        <fullName evidence="2">Uncharacterized protein</fullName>
    </submittedName>
</protein>
<evidence type="ECO:0000256" key="1">
    <source>
        <dbReference type="SAM" id="Phobius"/>
    </source>
</evidence>
<feature type="transmembrane region" description="Helical" evidence="1">
    <location>
        <begin position="12"/>
        <end position="30"/>
    </location>
</feature>
<name>A0A1I6THH4_9GAMM</name>
<dbReference type="AlphaFoldDB" id="A0A1I6THH4"/>
<proteinExistence type="predicted"/>
<accession>A0A1I6THH4</accession>
<keyword evidence="1" id="KW-1133">Transmembrane helix</keyword>